<dbReference type="InterPro" id="IPR012678">
    <property type="entry name" value="Ribosomal_uL23/eL15/eS24_sf"/>
</dbReference>
<dbReference type="GO" id="GO:0006412">
    <property type="term" value="P:translation"/>
    <property type="evidence" value="ECO:0007669"/>
    <property type="project" value="UniProtKB-UniRule"/>
</dbReference>
<dbReference type="Pfam" id="PF00276">
    <property type="entry name" value="Ribosomal_L23"/>
    <property type="match status" value="1"/>
</dbReference>
<accession>A0A6H2NTH2</accession>
<keyword evidence="4" id="KW-0694">RNA-binding</keyword>
<sequence>MIKYNNIIKSPIITEKASFLREKFNKYSLYVFINVNKRQIKLAIESLFDVKISSINVVRIKPKYRRFRGVIGCEKQKKKVYFSLIDGQKLDIMSV</sequence>
<keyword evidence="3 4" id="KW-0687">Ribonucleoprotein</keyword>
<dbReference type="Proteomes" id="UP000217566">
    <property type="component" value="Unassembled WGS sequence"/>
</dbReference>
<dbReference type="AlphaFoldDB" id="A0A6H2NTH2"/>
<dbReference type="GO" id="GO:0005840">
    <property type="term" value="C:ribosome"/>
    <property type="evidence" value="ECO:0007669"/>
    <property type="project" value="UniProtKB-KW"/>
</dbReference>
<dbReference type="EMBL" id="NWVK02000224">
    <property type="protein sequence ID" value="TVS85737.1"/>
    <property type="molecule type" value="Genomic_DNA"/>
</dbReference>
<keyword evidence="2 4" id="KW-0689">Ribosomal protein</keyword>
<reference evidence="5" key="1">
    <citation type="submission" date="2019-07" db="EMBL/GenBank/DDBJ databases">
        <title>Genome assemblies of Wolbachia strains wAlbA and wAlbB in wild caught Aedes albopictus specimens.</title>
        <authorList>
            <person name="Kulkarni A."/>
            <person name="Yu W."/>
            <person name="Xue R.-D."/>
            <person name="Ma Y."/>
            <person name="Xu J."/>
        </authorList>
    </citation>
    <scope>NUCLEOTIDE SEQUENCE</scope>
    <source>
        <strain evidence="5">FL2016</strain>
    </source>
</reference>
<dbReference type="Gene3D" id="3.30.70.330">
    <property type="match status" value="1"/>
</dbReference>
<protein>
    <recommendedName>
        <fullName evidence="4">Large ribosomal subunit protein uL23</fullName>
    </recommendedName>
</protein>
<comment type="similarity">
    <text evidence="1 4">Belongs to the universal ribosomal protein uL23 family.</text>
</comment>
<proteinExistence type="inferred from homology"/>
<organism evidence="5">
    <name type="scientific">Wolbachia pipientis</name>
    <dbReference type="NCBI Taxonomy" id="955"/>
    <lineage>
        <taxon>Bacteria</taxon>
        <taxon>Pseudomonadati</taxon>
        <taxon>Pseudomonadota</taxon>
        <taxon>Alphaproteobacteria</taxon>
        <taxon>Rickettsiales</taxon>
        <taxon>Anaplasmataceae</taxon>
        <taxon>Wolbachieae</taxon>
        <taxon>Wolbachia</taxon>
    </lineage>
</organism>
<gene>
    <name evidence="4" type="primary">rplW</name>
    <name evidence="5" type="ORF">COM43_004285</name>
</gene>
<dbReference type="PANTHER" id="PTHR11620">
    <property type="entry name" value="60S RIBOSOMAL PROTEIN L23A"/>
    <property type="match status" value="1"/>
</dbReference>
<evidence type="ECO:0000256" key="2">
    <source>
        <dbReference type="ARBA" id="ARBA00022980"/>
    </source>
</evidence>
<dbReference type="NCBIfam" id="NF004363">
    <property type="entry name" value="PRK05738.2-4"/>
    <property type="match status" value="1"/>
</dbReference>
<dbReference type="InterPro" id="IPR013025">
    <property type="entry name" value="Ribosomal_uL23-like"/>
</dbReference>
<comment type="caution">
    <text evidence="5">The sequence shown here is derived from an EMBL/GenBank/DDBJ whole genome shotgun (WGS) entry which is preliminary data.</text>
</comment>
<comment type="function">
    <text evidence="4">One of the early assembly proteins it binds 23S rRNA. One of the proteins that surrounds the polypeptide exit tunnel on the outside of the ribosome. Forms the main docking site for trigger factor binding to the ribosome.</text>
</comment>
<dbReference type="HAMAP" id="MF_01369_B">
    <property type="entry name" value="Ribosomal_uL23_B"/>
    <property type="match status" value="1"/>
</dbReference>
<keyword evidence="4" id="KW-0699">rRNA-binding</keyword>
<evidence type="ECO:0000256" key="1">
    <source>
        <dbReference type="ARBA" id="ARBA00006700"/>
    </source>
</evidence>
<evidence type="ECO:0000256" key="4">
    <source>
        <dbReference type="HAMAP-Rule" id="MF_01369"/>
    </source>
</evidence>
<comment type="subunit">
    <text evidence="4">Part of the 50S ribosomal subunit. Contacts protein L29, and trigger factor when it is bound to the ribosome.</text>
</comment>
<dbReference type="SUPFAM" id="SSF54189">
    <property type="entry name" value="Ribosomal proteins S24e, L23 and L15e"/>
    <property type="match status" value="1"/>
</dbReference>
<evidence type="ECO:0000256" key="3">
    <source>
        <dbReference type="ARBA" id="ARBA00023274"/>
    </source>
</evidence>
<dbReference type="GO" id="GO:0019843">
    <property type="term" value="F:rRNA binding"/>
    <property type="evidence" value="ECO:0007669"/>
    <property type="project" value="UniProtKB-UniRule"/>
</dbReference>
<dbReference type="InterPro" id="IPR012677">
    <property type="entry name" value="Nucleotide-bd_a/b_plait_sf"/>
</dbReference>
<dbReference type="NCBIfam" id="NF004370">
    <property type="entry name" value="PRK05738.3-6"/>
    <property type="match status" value="1"/>
</dbReference>
<evidence type="ECO:0000313" key="5">
    <source>
        <dbReference type="EMBL" id="TVS85737.1"/>
    </source>
</evidence>
<dbReference type="GO" id="GO:1990904">
    <property type="term" value="C:ribonucleoprotein complex"/>
    <property type="evidence" value="ECO:0007669"/>
    <property type="project" value="UniProtKB-KW"/>
</dbReference>
<dbReference type="GO" id="GO:0003735">
    <property type="term" value="F:structural constituent of ribosome"/>
    <property type="evidence" value="ECO:0007669"/>
    <property type="project" value="InterPro"/>
</dbReference>
<name>A0A6H2NTH2_WOLPI</name>